<evidence type="ECO:0000256" key="1">
    <source>
        <dbReference type="ARBA" id="ARBA00023054"/>
    </source>
</evidence>
<feature type="compositionally biased region" description="Basic and acidic residues" evidence="3">
    <location>
        <begin position="376"/>
        <end position="408"/>
    </location>
</feature>
<comment type="similarity">
    <text evidence="2">Belongs to the Sph1/Sph2 family.</text>
</comment>
<dbReference type="GO" id="GO:0016887">
    <property type="term" value="F:ATP hydrolysis activity"/>
    <property type="evidence" value="ECO:0007669"/>
    <property type="project" value="InterPro"/>
</dbReference>
<dbReference type="InterPro" id="IPR027417">
    <property type="entry name" value="P-loop_NTPase"/>
</dbReference>
<accession>A0A1H8V9I7</accession>
<dbReference type="SUPFAM" id="SSF52540">
    <property type="entry name" value="P-loop containing nucleoside triphosphate hydrolases"/>
    <property type="match status" value="1"/>
</dbReference>
<feature type="region of interest" description="Disordered" evidence="3">
    <location>
        <begin position="376"/>
        <end position="414"/>
    </location>
</feature>
<evidence type="ECO:0000256" key="2">
    <source>
        <dbReference type="ARBA" id="ARBA00049666"/>
    </source>
</evidence>
<keyword evidence="1" id="KW-0175">Coiled coil</keyword>
<dbReference type="PANTHER" id="PTHR32114">
    <property type="entry name" value="ABC TRANSPORTER ABCH.3"/>
    <property type="match status" value="1"/>
</dbReference>
<dbReference type="EMBL" id="FODV01000015">
    <property type="protein sequence ID" value="SEP12075.1"/>
    <property type="molecule type" value="Genomic_DNA"/>
</dbReference>
<dbReference type="NCBIfam" id="NF045487">
    <property type="entry name" value="ASRP"/>
    <property type="match status" value="1"/>
</dbReference>
<proteinExistence type="inferred from homology"/>
<gene>
    <name evidence="5" type="ORF">SAMN04487948_11514</name>
</gene>
<protein>
    <recommendedName>
        <fullName evidence="4">Rad50/SbcC-type AAA domain-containing protein</fullName>
    </recommendedName>
</protein>
<dbReference type="Pfam" id="PF13476">
    <property type="entry name" value="AAA_23"/>
    <property type="match status" value="1"/>
</dbReference>
<feature type="compositionally biased region" description="Basic and acidic residues" evidence="3">
    <location>
        <begin position="197"/>
        <end position="231"/>
    </location>
</feature>
<dbReference type="RefSeq" id="WP_089826970.1">
    <property type="nucleotide sequence ID" value="NZ_FODV01000015.1"/>
</dbReference>
<dbReference type="OrthoDB" id="241568at2157"/>
<name>A0A1H8V9I7_9EURY</name>
<dbReference type="InterPro" id="IPR038729">
    <property type="entry name" value="Rad50/SbcC_AAA"/>
</dbReference>
<evidence type="ECO:0000313" key="6">
    <source>
        <dbReference type="Proteomes" id="UP000199126"/>
    </source>
</evidence>
<dbReference type="AlphaFoldDB" id="A0A1H8V9I7"/>
<dbReference type="Proteomes" id="UP000199126">
    <property type="component" value="Unassembled WGS sequence"/>
</dbReference>
<dbReference type="GO" id="GO:0006302">
    <property type="term" value="P:double-strand break repair"/>
    <property type="evidence" value="ECO:0007669"/>
    <property type="project" value="InterPro"/>
</dbReference>
<organism evidence="5 6">
    <name type="scientific">Halogranum amylolyticum</name>
    <dbReference type="NCBI Taxonomy" id="660520"/>
    <lineage>
        <taxon>Archaea</taxon>
        <taxon>Methanobacteriati</taxon>
        <taxon>Methanobacteriota</taxon>
        <taxon>Stenosarchaea group</taxon>
        <taxon>Halobacteria</taxon>
        <taxon>Halobacteriales</taxon>
        <taxon>Haloferacaceae</taxon>
    </lineage>
</organism>
<evidence type="ECO:0000313" key="5">
    <source>
        <dbReference type="EMBL" id="SEP12075.1"/>
    </source>
</evidence>
<evidence type="ECO:0000256" key="3">
    <source>
        <dbReference type="SAM" id="MobiDB-lite"/>
    </source>
</evidence>
<dbReference type="PANTHER" id="PTHR32114:SF2">
    <property type="entry name" value="ABC TRANSPORTER ABCH.3"/>
    <property type="match status" value="1"/>
</dbReference>
<dbReference type="Gene3D" id="3.40.50.300">
    <property type="entry name" value="P-loop containing nucleotide triphosphate hydrolases"/>
    <property type="match status" value="2"/>
</dbReference>
<keyword evidence="6" id="KW-1185">Reference proteome</keyword>
<feature type="region of interest" description="Disordered" evidence="3">
    <location>
        <begin position="197"/>
        <end position="233"/>
    </location>
</feature>
<reference evidence="6" key="1">
    <citation type="submission" date="2016-10" db="EMBL/GenBank/DDBJ databases">
        <authorList>
            <person name="Varghese N."/>
            <person name="Submissions S."/>
        </authorList>
    </citation>
    <scope>NUCLEOTIDE SEQUENCE [LARGE SCALE GENOMIC DNA]</scope>
    <source>
        <strain evidence="6">CGMCC 1.10121</strain>
    </source>
</reference>
<sequence length="649" mass="74355">MSIENNNQLEYDGTLDELHVDVENIGGISKCNVTLSPGVTLLVGENASNKSSFLRSLSAVLGGAAPPLKSDADNGHVYLGLGDKEYSIELSKQNGNQTVTTADQFVNREDLCELFVTLDESNPIRQAVVNGGNLYSLLMRPVDTEKIESEIKRLKKKKDTLDDRLSELSRIEDKLPALQTRSNNLRQEIEEVKTTLQQKRDQIEERETETRTRDDNEALDKIKEKRSEQKTVRNRIRTQKNAIESLKDELDSITDQQKQLNLDDVPRDVDEIKREIEQLHHQKQQLTTTINSLSPIVEMNNQLLDDEDEIPAEMKSDDVVAELDPESRTITCWTCGNSVEQSEIAEQVRVVSEIIQEKRSQRETITDRIQSLEGKRQKFEKQTEKRERLLERERSTKDEINRREEKLPELQTRQDSLKEEIDALQAEVDESSGQYDVLGELYDEVSDLEYKRGQLKNELTDVEEEIDRIETELSKRSEINDERESVSGQLQEQRNRIETLERDLVSTFNESMQQMLDMLSYGKVERVWIERLVTGSTHSRNTEFELHIVRSTEDGTAYEDTIENLSKSEREVISLVVALAGYLAHDVANELPIIVIDAVEMLDAERIQGLLEYFSQYAHYVVMAVLPEEGKELANLYPTMSTSSFSPEA</sequence>
<feature type="domain" description="Rad50/SbcC-type AAA" evidence="4">
    <location>
        <begin position="21"/>
        <end position="282"/>
    </location>
</feature>
<evidence type="ECO:0000259" key="4">
    <source>
        <dbReference type="Pfam" id="PF13476"/>
    </source>
</evidence>